<dbReference type="Proteomes" id="UP000541154">
    <property type="component" value="Unassembled WGS sequence"/>
</dbReference>
<proteinExistence type="predicted"/>
<keyword evidence="3" id="KW-1185">Reference proteome</keyword>
<feature type="compositionally biased region" description="Low complexity" evidence="1">
    <location>
        <begin position="81"/>
        <end position="98"/>
    </location>
</feature>
<evidence type="ECO:0000313" key="2">
    <source>
        <dbReference type="EMBL" id="KAF5865471.1"/>
    </source>
</evidence>
<accession>A0A8H6EAJ4</accession>
<feature type="compositionally biased region" description="Polar residues" evidence="1">
    <location>
        <begin position="1"/>
        <end position="11"/>
    </location>
</feature>
<name>A0A8H6EAJ4_PETAA</name>
<feature type="compositionally biased region" description="Gly residues" evidence="1">
    <location>
        <begin position="23"/>
        <end position="36"/>
    </location>
</feature>
<feature type="region of interest" description="Disordered" evidence="1">
    <location>
        <begin position="76"/>
        <end position="98"/>
    </location>
</feature>
<dbReference type="EMBL" id="SPNV01000019">
    <property type="protein sequence ID" value="KAF5865471.1"/>
    <property type="molecule type" value="Genomic_DNA"/>
</dbReference>
<dbReference type="AlphaFoldDB" id="A0A8H6EAJ4"/>
<feature type="region of interest" description="Disordered" evidence="1">
    <location>
        <begin position="1"/>
        <end position="44"/>
    </location>
</feature>
<evidence type="ECO:0000313" key="3">
    <source>
        <dbReference type="Proteomes" id="UP000541154"/>
    </source>
</evidence>
<comment type="caution">
    <text evidence="2">The sequence shown here is derived from an EMBL/GenBank/DDBJ whole genome shotgun (WGS) entry which is preliminary data.</text>
</comment>
<sequence>MADATINNNGLAASRHELVAAAGAGGRRPNRGGGGGHRGDRDRVDRAWMVRENAAGTILPLSRLPVFPGATAPTRAGSEIARATPGPPAAAATTTDQL</sequence>
<organism evidence="2 3">
    <name type="scientific">Petromyces alliaceus</name>
    <name type="common">Aspergillus alliaceus</name>
    <dbReference type="NCBI Taxonomy" id="209559"/>
    <lineage>
        <taxon>Eukaryota</taxon>
        <taxon>Fungi</taxon>
        <taxon>Dikarya</taxon>
        <taxon>Ascomycota</taxon>
        <taxon>Pezizomycotina</taxon>
        <taxon>Eurotiomycetes</taxon>
        <taxon>Eurotiomycetidae</taxon>
        <taxon>Eurotiales</taxon>
        <taxon>Aspergillaceae</taxon>
        <taxon>Aspergillus</taxon>
        <taxon>Aspergillus subgen. Circumdati</taxon>
    </lineage>
</organism>
<gene>
    <name evidence="2" type="ORF">ETB97_003729</name>
</gene>
<reference evidence="2 3" key="1">
    <citation type="submission" date="2019-04" db="EMBL/GenBank/DDBJ databases">
        <title>Aspergillus burnettii sp. nov., novel species from soil in southeast Queensland.</title>
        <authorList>
            <person name="Gilchrist C.L.M."/>
            <person name="Pitt J.I."/>
            <person name="Lange L."/>
            <person name="Lacey H.J."/>
            <person name="Vuong D."/>
            <person name="Midgley D.J."/>
            <person name="Greenfield P."/>
            <person name="Bradbury M."/>
            <person name="Lacey E."/>
            <person name="Busk P.K."/>
            <person name="Pilgaard B."/>
            <person name="Chooi Y.H."/>
            <person name="Piggott A.M."/>
        </authorList>
    </citation>
    <scope>NUCLEOTIDE SEQUENCE [LARGE SCALE GENOMIC DNA]</scope>
    <source>
        <strain evidence="2 3">FRR 5400</strain>
    </source>
</reference>
<protein>
    <submittedName>
        <fullName evidence="2">Uncharacterized protein</fullName>
    </submittedName>
</protein>
<evidence type="ECO:0000256" key="1">
    <source>
        <dbReference type="SAM" id="MobiDB-lite"/>
    </source>
</evidence>